<organism evidence="1 2">
    <name type="scientific">Alloprevotella rava</name>
    <dbReference type="NCBI Taxonomy" id="671218"/>
    <lineage>
        <taxon>Bacteria</taxon>
        <taxon>Pseudomonadati</taxon>
        <taxon>Bacteroidota</taxon>
        <taxon>Bacteroidia</taxon>
        <taxon>Bacteroidales</taxon>
        <taxon>Prevotellaceae</taxon>
        <taxon>Alloprevotella</taxon>
    </lineage>
</organism>
<protein>
    <recommendedName>
        <fullName evidence="3">DUF4292 domain-containing protein</fullName>
    </recommendedName>
</protein>
<proteinExistence type="predicted"/>
<comment type="caution">
    <text evidence="1">The sequence shown here is derived from an EMBL/GenBank/DDBJ whole genome shotgun (WGS) entry which is preliminary data.</text>
</comment>
<accession>A0A7W5ULK5</accession>
<dbReference type="Pfam" id="PF14125">
    <property type="entry name" value="DUF4292"/>
    <property type="match status" value="1"/>
</dbReference>
<evidence type="ECO:0000313" key="2">
    <source>
        <dbReference type="Proteomes" id="UP000541425"/>
    </source>
</evidence>
<dbReference type="EMBL" id="JACICA010000002">
    <property type="protein sequence ID" value="MBB3702252.1"/>
    <property type="molecule type" value="Genomic_DNA"/>
</dbReference>
<name>A0A7W5ULK5_9BACT</name>
<dbReference type="AlphaFoldDB" id="A0A7W5ULK5"/>
<dbReference type="Proteomes" id="UP000541425">
    <property type="component" value="Unassembled WGS sequence"/>
</dbReference>
<evidence type="ECO:0000313" key="1">
    <source>
        <dbReference type="EMBL" id="MBB3702252.1"/>
    </source>
</evidence>
<reference evidence="1 2" key="1">
    <citation type="submission" date="2020-08" db="EMBL/GenBank/DDBJ databases">
        <title>Genomic Encyclopedia of Type Strains, Phase IV (KMG-IV): sequencing the most valuable type-strain genomes for metagenomic binning, comparative biology and taxonomic classification.</title>
        <authorList>
            <person name="Goeker M."/>
        </authorList>
    </citation>
    <scope>NUCLEOTIDE SEQUENCE [LARGE SCALE GENOMIC DNA]</scope>
    <source>
        <strain evidence="1 2">DSM 22548</strain>
    </source>
</reference>
<dbReference type="InterPro" id="IPR025634">
    <property type="entry name" value="DUF4292"/>
</dbReference>
<sequence>MNILKILPLAALLLSACHTTKNIQNTTEHTKAIDNAEAAYKRKVVQNAQTANYLTSRVKVNINAAGKNISCNGRLNMKRNDVIQLSLSFLGFEVGRLEFTPQNVLLIDRINKQYCRGNYNEVRFLQQANIDFYSLQAIFWNEIFVPGQHNANNSLNRFHLSSAGDHTLLSLPDAPKLDYQFLTQTSTALLDRITVQSKQAEQKGQLVCKYASFVNVGGKPFPKAITLNITGLGKDAQLDIQLTGPNNNSDWETRTTVKDTYKQRSADDILGRLIQMN</sequence>
<evidence type="ECO:0008006" key="3">
    <source>
        <dbReference type="Google" id="ProtNLM"/>
    </source>
</evidence>
<gene>
    <name evidence="1" type="ORF">FHS60_000705</name>
</gene>
<dbReference type="PROSITE" id="PS51257">
    <property type="entry name" value="PROKAR_LIPOPROTEIN"/>
    <property type="match status" value="1"/>
</dbReference>